<keyword evidence="1" id="KW-0175">Coiled coil</keyword>
<feature type="coiled-coil region" evidence="1">
    <location>
        <begin position="193"/>
        <end position="227"/>
    </location>
</feature>
<reference evidence="4" key="1">
    <citation type="journal article" date="2013" name="Mol. Plant Microbe Interact.">
        <title>Global aspects of pacC regulation of pathogenicity genes in Colletotrichum gloeosporioides as revealed by transcriptome analysis.</title>
        <authorList>
            <person name="Alkan N."/>
            <person name="Meng X."/>
            <person name="Friedlander G."/>
            <person name="Reuveni E."/>
            <person name="Sukno S."/>
            <person name="Sherman A."/>
            <person name="Thon M."/>
            <person name="Fluhr R."/>
            <person name="Prusky D."/>
        </authorList>
    </citation>
    <scope>NUCLEOTIDE SEQUENCE [LARGE SCALE GENOMIC DNA]</scope>
    <source>
        <strain evidence="4">Cg-14</strain>
    </source>
</reference>
<proteinExistence type="predicted"/>
<name>T0KPY7_COLGC</name>
<evidence type="ECO:0000256" key="2">
    <source>
        <dbReference type="SAM" id="MobiDB-lite"/>
    </source>
</evidence>
<evidence type="ECO:0000313" key="3">
    <source>
        <dbReference type="EMBL" id="EQB54613.1"/>
    </source>
</evidence>
<sequence>MVPRPPRPRRTSPSIPPPSPFPTAGVATYHSLTGPSISLTPFLLRLHRLLSDYESAQPLLSPTDLARDWDTLFTPSALPRPPHQPLRVAQADIDAEWDTWKLRALIAATCQDIDRLQAHLIEVERRVHDVNRDIEDAKRRERGRWGGVEAGAGFLDLYAPRVDGYRRRRRKVLEVDKYEVSSDWDVFKLRDVFSEAQTDIDKLLDKLEDLETEIREKRRLLGSLRKYRTRTTD</sequence>
<dbReference type="Proteomes" id="UP000015530">
    <property type="component" value="Unassembled WGS sequence"/>
</dbReference>
<protein>
    <submittedName>
        <fullName evidence="3">Uncharacterized protein</fullName>
    </submittedName>
</protein>
<evidence type="ECO:0000313" key="4">
    <source>
        <dbReference type="Proteomes" id="UP000015530"/>
    </source>
</evidence>
<feature type="region of interest" description="Disordered" evidence="2">
    <location>
        <begin position="1"/>
        <end position="22"/>
    </location>
</feature>
<gene>
    <name evidence="3" type="ORF">CGLO_05531</name>
</gene>
<dbReference type="eggNOG" id="ENOG502T5ST">
    <property type="taxonomic scope" value="Eukaryota"/>
</dbReference>
<dbReference type="OrthoDB" id="4851042at2759"/>
<accession>T0KPY7</accession>
<feature type="compositionally biased region" description="Basic residues" evidence="2">
    <location>
        <begin position="1"/>
        <end position="10"/>
    </location>
</feature>
<dbReference type="EMBL" id="AMYD01001094">
    <property type="protein sequence ID" value="EQB54613.1"/>
    <property type="molecule type" value="Genomic_DNA"/>
</dbReference>
<feature type="coiled-coil region" evidence="1">
    <location>
        <begin position="113"/>
        <end position="140"/>
    </location>
</feature>
<dbReference type="AlphaFoldDB" id="T0KPY7"/>
<evidence type="ECO:0000256" key="1">
    <source>
        <dbReference type="SAM" id="Coils"/>
    </source>
</evidence>
<comment type="caution">
    <text evidence="3">The sequence shown here is derived from an EMBL/GenBank/DDBJ whole genome shotgun (WGS) entry which is preliminary data.</text>
</comment>
<organism evidence="3 4">
    <name type="scientific">Colletotrichum gloeosporioides (strain Cg-14)</name>
    <name type="common">Anthracnose fungus</name>
    <name type="synonym">Glomerella cingulata</name>
    <dbReference type="NCBI Taxonomy" id="1237896"/>
    <lineage>
        <taxon>Eukaryota</taxon>
        <taxon>Fungi</taxon>
        <taxon>Dikarya</taxon>
        <taxon>Ascomycota</taxon>
        <taxon>Pezizomycotina</taxon>
        <taxon>Sordariomycetes</taxon>
        <taxon>Hypocreomycetidae</taxon>
        <taxon>Glomerellales</taxon>
        <taxon>Glomerellaceae</taxon>
        <taxon>Colletotrichum</taxon>
        <taxon>Colletotrichum gloeosporioides species complex</taxon>
    </lineage>
</organism>
<dbReference type="HOGENOM" id="CLU_103826_0_0_1"/>